<dbReference type="GO" id="GO:0005615">
    <property type="term" value="C:extracellular space"/>
    <property type="evidence" value="ECO:0007669"/>
    <property type="project" value="TreeGrafter"/>
</dbReference>
<proteinExistence type="predicted"/>
<evidence type="ECO:0000256" key="2">
    <source>
        <dbReference type="PROSITE-ProRule" id="PRU00497"/>
    </source>
</evidence>
<keyword evidence="5" id="KW-1185">Reference proteome</keyword>
<dbReference type="PROSITE" id="PS51155">
    <property type="entry name" value="CHIT_BIND_RR_2"/>
    <property type="match status" value="1"/>
</dbReference>
<protein>
    <submittedName>
        <fullName evidence="4">Uncharacterized protein</fullName>
    </submittedName>
</protein>
<keyword evidence="3" id="KW-0732">Signal</keyword>
<dbReference type="InterPro" id="IPR031311">
    <property type="entry name" value="CHIT_BIND_RR_consensus"/>
</dbReference>
<name>A0A834HTV9_RHYFE</name>
<dbReference type="PROSITE" id="PS00233">
    <property type="entry name" value="CHIT_BIND_RR_1"/>
    <property type="match status" value="1"/>
</dbReference>
<sequence length="164" mass="18855">MKLYQIIYLFSVTLLYAQSHPYAKIVYNDLVPQASALSYEYPAEDSHIQPDEVNFEDTDNETNVSQHASSDYVKEHIDHYGHPKYSFTYAVRDYHTGDIKSHFETRDGDVVKGHYYLIEPDGSLRTVYYHADKHNGFNAVVRKISPSEAQLQSENEAGVDNDDE</sequence>
<evidence type="ECO:0000313" key="5">
    <source>
        <dbReference type="Proteomes" id="UP000625711"/>
    </source>
</evidence>
<dbReference type="InterPro" id="IPR051217">
    <property type="entry name" value="Insect_Cuticle_Struc_Prot"/>
</dbReference>
<organism evidence="4 5">
    <name type="scientific">Rhynchophorus ferrugineus</name>
    <name type="common">Red palm weevil</name>
    <name type="synonym">Curculio ferrugineus</name>
    <dbReference type="NCBI Taxonomy" id="354439"/>
    <lineage>
        <taxon>Eukaryota</taxon>
        <taxon>Metazoa</taxon>
        <taxon>Ecdysozoa</taxon>
        <taxon>Arthropoda</taxon>
        <taxon>Hexapoda</taxon>
        <taxon>Insecta</taxon>
        <taxon>Pterygota</taxon>
        <taxon>Neoptera</taxon>
        <taxon>Endopterygota</taxon>
        <taxon>Coleoptera</taxon>
        <taxon>Polyphaga</taxon>
        <taxon>Cucujiformia</taxon>
        <taxon>Curculionidae</taxon>
        <taxon>Dryophthorinae</taxon>
        <taxon>Rhynchophorus</taxon>
    </lineage>
</organism>
<reference evidence="4" key="1">
    <citation type="submission" date="2020-08" db="EMBL/GenBank/DDBJ databases">
        <title>Genome sequencing and assembly of the red palm weevil Rhynchophorus ferrugineus.</title>
        <authorList>
            <person name="Dias G.B."/>
            <person name="Bergman C.M."/>
            <person name="Manee M."/>
        </authorList>
    </citation>
    <scope>NUCLEOTIDE SEQUENCE</scope>
    <source>
        <strain evidence="4">AA-2017</strain>
        <tissue evidence="4">Whole larva</tissue>
    </source>
</reference>
<evidence type="ECO:0000256" key="1">
    <source>
        <dbReference type="ARBA" id="ARBA00022460"/>
    </source>
</evidence>
<feature type="signal peptide" evidence="3">
    <location>
        <begin position="1"/>
        <end position="17"/>
    </location>
</feature>
<dbReference type="EMBL" id="JAACXV010014477">
    <property type="protein sequence ID" value="KAF7266992.1"/>
    <property type="molecule type" value="Genomic_DNA"/>
</dbReference>
<dbReference type="PRINTS" id="PR00947">
    <property type="entry name" value="CUTICLE"/>
</dbReference>
<evidence type="ECO:0000256" key="3">
    <source>
        <dbReference type="SAM" id="SignalP"/>
    </source>
</evidence>
<dbReference type="AlphaFoldDB" id="A0A834HTV9"/>
<gene>
    <name evidence="4" type="ORF">GWI33_019736</name>
</gene>
<dbReference type="GO" id="GO:0031012">
    <property type="term" value="C:extracellular matrix"/>
    <property type="evidence" value="ECO:0007669"/>
    <property type="project" value="TreeGrafter"/>
</dbReference>
<dbReference type="PANTHER" id="PTHR12236:SF80">
    <property type="entry name" value="CUTICULAR PROTEIN 62BC, ISOFORM A"/>
    <property type="match status" value="1"/>
</dbReference>
<dbReference type="InterPro" id="IPR000618">
    <property type="entry name" value="Insect_cuticle"/>
</dbReference>
<accession>A0A834HTV9</accession>
<dbReference type="Pfam" id="PF00379">
    <property type="entry name" value="Chitin_bind_4"/>
    <property type="match status" value="1"/>
</dbReference>
<evidence type="ECO:0000313" key="4">
    <source>
        <dbReference type="EMBL" id="KAF7266992.1"/>
    </source>
</evidence>
<dbReference type="Proteomes" id="UP000625711">
    <property type="component" value="Unassembled WGS sequence"/>
</dbReference>
<dbReference type="GO" id="GO:0042302">
    <property type="term" value="F:structural constituent of cuticle"/>
    <property type="evidence" value="ECO:0007669"/>
    <property type="project" value="UniProtKB-UniRule"/>
</dbReference>
<dbReference type="PANTHER" id="PTHR12236">
    <property type="entry name" value="STRUCTURAL CONTITUENT OF CUTICLE"/>
    <property type="match status" value="1"/>
</dbReference>
<comment type="caution">
    <text evidence="4">The sequence shown here is derived from an EMBL/GenBank/DDBJ whole genome shotgun (WGS) entry which is preliminary data.</text>
</comment>
<keyword evidence="1 2" id="KW-0193">Cuticle</keyword>
<feature type="chain" id="PRO_5032782196" evidence="3">
    <location>
        <begin position="18"/>
        <end position="164"/>
    </location>
</feature>
<dbReference type="OrthoDB" id="6382835at2759"/>